<organism evidence="2 3">
    <name type="scientific">Bergeyella porcorum</name>
    <dbReference type="NCBI Taxonomy" id="1735111"/>
    <lineage>
        <taxon>Bacteria</taxon>
        <taxon>Pseudomonadati</taxon>
        <taxon>Bacteroidota</taxon>
        <taxon>Flavobacteriia</taxon>
        <taxon>Flavobacteriales</taxon>
        <taxon>Weeksellaceae</taxon>
        <taxon>Bergeyella</taxon>
    </lineage>
</organism>
<sequence length="42" mass="4885">MKKLIFSIFLTAVGFAQAQTILNAKSPEEFRQLREENQSSRR</sequence>
<evidence type="ECO:0000313" key="3">
    <source>
        <dbReference type="Proteomes" id="UP001432059"/>
    </source>
</evidence>
<evidence type="ECO:0000256" key="1">
    <source>
        <dbReference type="SAM" id="SignalP"/>
    </source>
</evidence>
<keyword evidence="1" id="KW-0732">Signal</keyword>
<name>A0AAU0F0L6_9FLAO</name>
<accession>A0AAU0F0L6</accession>
<gene>
    <name evidence="2" type="ORF">BPO_0827</name>
</gene>
<feature type="chain" id="PRO_5043322419" evidence="1">
    <location>
        <begin position="19"/>
        <end position="42"/>
    </location>
</feature>
<dbReference type="KEGG" id="bpor:BPO_0827"/>
<reference evidence="2" key="1">
    <citation type="submission" date="2023-10" db="EMBL/GenBank/DDBJ databases">
        <title>Characterization and whole genome sequencing of a novel strain of Bergeyella porcorum QD2021 isolated from pig.</title>
        <authorList>
            <person name="Liu G."/>
            <person name="Chen C."/>
            <person name="Han X."/>
        </authorList>
    </citation>
    <scope>NUCLEOTIDE SEQUENCE</scope>
    <source>
        <strain evidence="2">QD2021</strain>
    </source>
</reference>
<evidence type="ECO:0000313" key="2">
    <source>
        <dbReference type="EMBL" id="WOC51474.1"/>
    </source>
</evidence>
<dbReference type="Proteomes" id="UP001432059">
    <property type="component" value="Chromosome"/>
</dbReference>
<proteinExistence type="predicted"/>
<feature type="signal peptide" evidence="1">
    <location>
        <begin position="1"/>
        <end position="18"/>
    </location>
</feature>
<dbReference type="EMBL" id="CP136426">
    <property type="protein sequence ID" value="WOC51474.1"/>
    <property type="molecule type" value="Genomic_DNA"/>
</dbReference>
<keyword evidence="3" id="KW-1185">Reference proteome</keyword>
<dbReference type="AlphaFoldDB" id="A0AAU0F0L6"/>
<protein>
    <submittedName>
        <fullName evidence="2">Uncharacterized protein</fullName>
    </submittedName>
</protein>